<dbReference type="Gene3D" id="3.40.350.10">
    <property type="entry name" value="Creatinase/prolidase N-terminal domain"/>
    <property type="match status" value="2"/>
</dbReference>
<dbReference type="InterPro" id="IPR000587">
    <property type="entry name" value="Creatinase_N"/>
</dbReference>
<dbReference type="EMBL" id="JARBJD010000044">
    <property type="protein sequence ID" value="KAK2957655.1"/>
    <property type="molecule type" value="Genomic_DNA"/>
</dbReference>
<gene>
    <name evidence="6" type="ORF">BLNAU_7310</name>
</gene>
<dbReference type="Gene3D" id="3.90.230.10">
    <property type="entry name" value="Creatinase/methionine aminopeptidase superfamily"/>
    <property type="match status" value="1"/>
</dbReference>
<dbReference type="Pfam" id="PF16189">
    <property type="entry name" value="Creatinase_N_2"/>
    <property type="match status" value="1"/>
</dbReference>
<evidence type="ECO:0000313" key="7">
    <source>
        <dbReference type="Proteomes" id="UP001281761"/>
    </source>
</evidence>
<dbReference type="InterPro" id="IPR036005">
    <property type="entry name" value="Creatinase/aminopeptidase-like"/>
</dbReference>
<feature type="domain" description="Peptidase M24" evidence="3">
    <location>
        <begin position="356"/>
        <end position="571"/>
    </location>
</feature>
<feature type="domain" description="Creatinase N-terminal" evidence="4">
    <location>
        <begin position="14"/>
        <end position="132"/>
    </location>
</feature>
<proteinExistence type="predicted"/>
<dbReference type="InterPro" id="IPR029149">
    <property type="entry name" value="Creatin/AminoP/Spt16_N"/>
</dbReference>
<keyword evidence="6" id="KW-0645">Protease</keyword>
<dbReference type="GO" id="GO:0004177">
    <property type="term" value="F:aminopeptidase activity"/>
    <property type="evidence" value="ECO:0007669"/>
    <property type="project" value="UniProtKB-KW"/>
</dbReference>
<keyword evidence="7" id="KW-1185">Reference proteome</keyword>
<evidence type="ECO:0000259" key="4">
    <source>
        <dbReference type="Pfam" id="PF01321"/>
    </source>
</evidence>
<evidence type="ECO:0000256" key="2">
    <source>
        <dbReference type="ARBA" id="ARBA00022801"/>
    </source>
</evidence>
<comment type="caution">
    <text evidence="6">The sequence shown here is derived from an EMBL/GenBank/DDBJ whole genome shotgun (WGS) entry which is preliminary data.</text>
</comment>
<evidence type="ECO:0000259" key="5">
    <source>
        <dbReference type="Pfam" id="PF16188"/>
    </source>
</evidence>
<keyword evidence="2 6" id="KW-0378">Hydrolase</keyword>
<dbReference type="Pfam" id="PF01321">
    <property type="entry name" value="Creatinase_N"/>
    <property type="match status" value="1"/>
</dbReference>
<evidence type="ECO:0000259" key="3">
    <source>
        <dbReference type="Pfam" id="PF00557"/>
    </source>
</evidence>
<dbReference type="EC" id="3.4.11.9" evidence="6"/>
<organism evidence="6 7">
    <name type="scientific">Blattamonas nauphoetae</name>
    <dbReference type="NCBI Taxonomy" id="2049346"/>
    <lineage>
        <taxon>Eukaryota</taxon>
        <taxon>Metamonada</taxon>
        <taxon>Preaxostyla</taxon>
        <taxon>Oxymonadida</taxon>
        <taxon>Blattamonas</taxon>
    </lineage>
</organism>
<dbReference type="Pfam" id="PF16188">
    <property type="entry name" value="Peptidase_M24_C"/>
    <property type="match status" value="1"/>
</dbReference>
<evidence type="ECO:0000313" key="6">
    <source>
        <dbReference type="EMBL" id="KAK2957655.1"/>
    </source>
</evidence>
<dbReference type="PANTHER" id="PTHR43763:SF6">
    <property type="entry name" value="XAA-PRO AMINOPEPTIDASE 1"/>
    <property type="match status" value="1"/>
</dbReference>
<dbReference type="SUPFAM" id="SSF55920">
    <property type="entry name" value="Creatinase/aminopeptidase"/>
    <property type="match status" value="1"/>
</dbReference>
<evidence type="ECO:0000256" key="1">
    <source>
        <dbReference type="ARBA" id="ARBA00022723"/>
    </source>
</evidence>
<accession>A0ABQ9Y1Q5</accession>
<dbReference type="Proteomes" id="UP001281761">
    <property type="component" value="Unassembled WGS sequence"/>
</dbReference>
<dbReference type="InterPro" id="IPR000994">
    <property type="entry name" value="Pept_M24"/>
</dbReference>
<dbReference type="InterPro" id="IPR032416">
    <property type="entry name" value="Peptidase_M24_C"/>
</dbReference>
<name>A0ABQ9Y1Q5_9EUKA</name>
<dbReference type="InterPro" id="IPR050422">
    <property type="entry name" value="X-Pro_aminopeptidase_P"/>
</dbReference>
<dbReference type="Pfam" id="PF00557">
    <property type="entry name" value="Peptidase_M24"/>
    <property type="match status" value="1"/>
</dbReference>
<dbReference type="SUPFAM" id="SSF53092">
    <property type="entry name" value="Creatinase/prolidase N-terminal domain"/>
    <property type="match status" value="1"/>
</dbReference>
<sequence length="644" mass="73517">MNTRLAVDQRSIILEQVRATMRENQLDWLLVPTSDSHNSEYPPKADNRREFLTGFTGSAGTAIVTKENAFLATDSRYFVQAEKELNSEWTLVKNPSLVTFFTENVPKFLPQRIGYNSLLFSEPTISQLSKTIKTMKYPDNKTPDTTPLMVGLESDIIDPIWQRYNRPPYPNSELFEYDTKYTGETRCDRIHRFLRMCLTAANDDVREKTGQKDLVLVTDLTDIAYLLNLRGNDVDFVPVFRSYFLLTCNFPSSIDSDSSHDMKEWCTPYLFTDCIVPEILKEQLQTEINLQLRPYSSFFDSLRSEISSDSVVFYSHDEVSVGISQIILSHSSPRVDISPVVNSMKAVKNSTEIEQMKAIHLLDSVSLIRFHYHISHLPTDQTHTEVSLSHDLHRIRMEGSPDRYQGPSFSPIIAVDENAAIVHYHPGANKNPKQVTGQSMLLMDTGGHYLGGTTDVTRTVHLGKPSEKQKQIYTQVLRSHLALMLMKFELLSTGKTPLASSLSAISLNELWKLGYAQPHGIGHGVSNYLSVHEYPSFSTPQSLPLDCFITDEPGIYVKDEFGVRIESLLHVCEIEGYGVDPSKKFGHFQTMTYVPYDRKLISKEQLDPDMIKWIDFFHQQCFDLSQEHLTDAERDWLREETKPL</sequence>
<feature type="domain" description="Peptidase M24 C-terminal" evidence="5">
    <location>
        <begin position="585"/>
        <end position="644"/>
    </location>
</feature>
<keyword evidence="6" id="KW-0031">Aminopeptidase</keyword>
<protein>
    <submittedName>
        <fullName evidence="6">Xaa-Pro aminopeptidase 1</fullName>
        <ecNumber evidence="6">3.4.11.9</ecNumber>
    </submittedName>
</protein>
<keyword evidence="1" id="KW-0479">Metal-binding</keyword>
<dbReference type="PANTHER" id="PTHR43763">
    <property type="entry name" value="XAA-PRO AMINOPEPTIDASE 1"/>
    <property type="match status" value="1"/>
</dbReference>
<reference evidence="6 7" key="1">
    <citation type="journal article" date="2022" name="bioRxiv">
        <title>Genomics of Preaxostyla Flagellates Illuminates Evolutionary Transitions and the Path Towards Mitochondrial Loss.</title>
        <authorList>
            <person name="Novak L.V.F."/>
            <person name="Treitli S.C."/>
            <person name="Pyrih J."/>
            <person name="Halakuc P."/>
            <person name="Pipaliya S.V."/>
            <person name="Vacek V."/>
            <person name="Brzon O."/>
            <person name="Soukal P."/>
            <person name="Eme L."/>
            <person name="Dacks J.B."/>
            <person name="Karnkowska A."/>
            <person name="Elias M."/>
            <person name="Hampl V."/>
        </authorList>
    </citation>
    <scope>NUCLEOTIDE SEQUENCE [LARGE SCALE GENOMIC DNA]</scope>
    <source>
        <strain evidence="6">NAU3</strain>
        <tissue evidence="6">Gut</tissue>
    </source>
</reference>